<dbReference type="AlphaFoldDB" id="A0A2P2K2P7"/>
<dbReference type="EMBL" id="GGEC01019479">
    <property type="protein sequence ID" value="MBW99962.1"/>
    <property type="molecule type" value="Transcribed_RNA"/>
</dbReference>
<feature type="transmembrane region" description="Helical" evidence="1">
    <location>
        <begin position="30"/>
        <end position="47"/>
    </location>
</feature>
<proteinExistence type="predicted"/>
<reference evidence="2" key="1">
    <citation type="submission" date="2018-02" db="EMBL/GenBank/DDBJ databases">
        <title>Rhizophora mucronata_Transcriptome.</title>
        <authorList>
            <person name="Meera S.P."/>
            <person name="Sreeshan A."/>
            <person name="Augustine A."/>
        </authorList>
    </citation>
    <scope>NUCLEOTIDE SEQUENCE</scope>
    <source>
        <tissue evidence="2">Leaf</tissue>
    </source>
</reference>
<evidence type="ECO:0000313" key="2">
    <source>
        <dbReference type="EMBL" id="MBW99962.1"/>
    </source>
</evidence>
<keyword evidence="1" id="KW-0472">Membrane</keyword>
<keyword evidence="1" id="KW-0812">Transmembrane</keyword>
<keyword evidence="1" id="KW-1133">Transmembrane helix</keyword>
<protein>
    <submittedName>
        <fullName evidence="2">Uncharacterized protein MANES_12G025000</fullName>
    </submittedName>
</protein>
<organism evidence="2">
    <name type="scientific">Rhizophora mucronata</name>
    <name type="common">Asiatic mangrove</name>
    <dbReference type="NCBI Taxonomy" id="61149"/>
    <lineage>
        <taxon>Eukaryota</taxon>
        <taxon>Viridiplantae</taxon>
        <taxon>Streptophyta</taxon>
        <taxon>Embryophyta</taxon>
        <taxon>Tracheophyta</taxon>
        <taxon>Spermatophyta</taxon>
        <taxon>Magnoliopsida</taxon>
        <taxon>eudicotyledons</taxon>
        <taxon>Gunneridae</taxon>
        <taxon>Pentapetalae</taxon>
        <taxon>rosids</taxon>
        <taxon>fabids</taxon>
        <taxon>Malpighiales</taxon>
        <taxon>Rhizophoraceae</taxon>
        <taxon>Rhizophora</taxon>
    </lineage>
</organism>
<accession>A0A2P2K2P7</accession>
<sequence>MLRASSVRRFGRRVRGRHVRRDTNSNGHEVNFLSWLLLFSFIFFCFCDRSQP</sequence>
<evidence type="ECO:0000256" key="1">
    <source>
        <dbReference type="SAM" id="Phobius"/>
    </source>
</evidence>
<name>A0A2P2K2P7_RHIMU</name>